<proteinExistence type="predicted"/>
<feature type="transmembrane region" description="Helical" evidence="1">
    <location>
        <begin position="64"/>
        <end position="84"/>
    </location>
</feature>
<keyword evidence="3" id="KW-1185">Reference proteome</keyword>
<comment type="caution">
    <text evidence="2">The sequence shown here is derived from an EMBL/GenBank/DDBJ whole genome shotgun (WGS) entry which is preliminary data.</text>
</comment>
<keyword evidence="1" id="KW-0472">Membrane</keyword>
<organism evidence="2 3">
    <name type="scientific">Adhaeribacter terreus</name>
    <dbReference type="NCBI Taxonomy" id="529703"/>
    <lineage>
        <taxon>Bacteria</taxon>
        <taxon>Pseudomonadati</taxon>
        <taxon>Bacteroidota</taxon>
        <taxon>Cytophagia</taxon>
        <taxon>Cytophagales</taxon>
        <taxon>Hymenobacteraceae</taxon>
        <taxon>Adhaeribacter</taxon>
    </lineage>
</organism>
<dbReference type="Proteomes" id="UP001596161">
    <property type="component" value="Unassembled WGS sequence"/>
</dbReference>
<feature type="transmembrane region" description="Helical" evidence="1">
    <location>
        <begin position="33"/>
        <end position="52"/>
    </location>
</feature>
<dbReference type="RefSeq" id="WP_378018354.1">
    <property type="nucleotide sequence ID" value="NZ_JBHSKT010000010.1"/>
</dbReference>
<dbReference type="EMBL" id="JBHSKT010000010">
    <property type="protein sequence ID" value="MFC5271996.1"/>
    <property type="molecule type" value="Genomic_DNA"/>
</dbReference>
<accession>A0ABW0EFL9</accession>
<gene>
    <name evidence="2" type="ORF">ACFPIB_15370</name>
</gene>
<sequence length="135" mass="15445">MIKFFSGLYEWLLGSPQPPQETLVYRDVIFPNSGLFMLGCSLVMVLVYYYVLNRALNTGFYRTSHWVIILFLNAVIIGLMTAFYANREGVEAHSYISWLAMLNAVYSIGAFVIFSLLFKGKSTFAYTTPVKWPNK</sequence>
<keyword evidence="1" id="KW-1133">Transmembrane helix</keyword>
<feature type="transmembrane region" description="Helical" evidence="1">
    <location>
        <begin position="96"/>
        <end position="118"/>
    </location>
</feature>
<evidence type="ECO:0000313" key="2">
    <source>
        <dbReference type="EMBL" id="MFC5271996.1"/>
    </source>
</evidence>
<reference evidence="3" key="1">
    <citation type="journal article" date="2019" name="Int. J. Syst. Evol. Microbiol.">
        <title>The Global Catalogue of Microorganisms (GCM) 10K type strain sequencing project: providing services to taxonomists for standard genome sequencing and annotation.</title>
        <authorList>
            <consortium name="The Broad Institute Genomics Platform"/>
            <consortium name="The Broad Institute Genome Sequencing Center for Infectious Disease"/>
            <person name="Wu L."/>
            <person name="Ma J."/>
        </authorList>
    </citation>
    <scope>NUCLEOTIDE SEQUENCE [LARGE SCALE GENOMIC DNA]</scope>
    <source>
        <strain evidence="3">KACC 12602</strain>
    </source>
</reference>
<evidence type="ECO:0000256" key="1">
    <source>
        <dbReference type="SAM" id="Phobius"/>
    </source>
</evidence>
<protein>
    <submittedName>
        <fullName evidence="2">Uncharacterized protein</fullName>
    </submittedName>
</protein>
<name>A0ABW0EFL9_9BACT</name>
<evidence type="ECO:0000313" key="3">
    <source>
        <dbReference type="Proteomes" id="UP001596161"/>
    </source>
</evidence>
<keyword evidence="1" id="KW-0812">Transmembrane</keyword>